<evidence type="ECO:0000313" key="2">
    <source>
        <dbReference type="Proteomes" id="UP000789525"/>
    </source>
</evidence>
<dbReference type="Proteomes" id="UP000789525">
    <property type="component" value="Unassembled WGS sequence"/>
</dbReference>
<keyword evidence="2" id="KW-1185">Reference proteome</keyword>
<gene>
    <name evidence="1" type="ORF">ACOLOM_LOCUS13675</name>
</gene>
<organism evidence="1 2">
    <name type="scientific">Acaulospora colombiana</name>
    <dbReference type="NCBI Taxonomy" id="27376"/>
    <lineage>
        <taxon>Eukaryota</taxon>
        <taxon>Fungi</taxon>
        <taxon>Fungi incertae sedis</taxon>
        <taxon>Mucoromycota</taxon>
        <taxon>Glomeromycotina</taxon>
        <taxon>Glomeromycetes</taxon>
        <taxon>Diversisporales</taxon>
        <taxon>Acaulosporaceae</taxon>
        <taxon>Acaulospora</taxon>
    </lineage>
</organism>
<comment type="caution">
    <text evidence="1">The sequence shown here is derived from an EMBL/GenBank/DDBJ whole genome shotgun (WGS) entry which is preliminary data.</text>
</comment>
<accession>A0ACA9QYI9</accession>
<sequence length="54" mass="5337">AGLTGGRTWSAAMSGEAFAHQGGASARRMSEPAVAATRMMVRMPGGSGRGGAQS</sequence>
<dbReference type="EMBL" id="CAJVPT010063854">
    <property type="protein sequence ID" value="CAG8769359.1"/>
    <property type="molecule type" value="Genomic_DNA"/>
</dbReference>
<name>A0ACA9QYI9_9GLOM</name>
<proteinExistence type="predicted"/>
<protein>
    <submittedName>
        <fullName evidence="1">14159_t:CDS:1</fullName>
    </submittedName>
</protein>
<feature type="non-terminal residue" evidence="1">
    <location>
        <position position="1"/>
    </location>
</feature>
<evidence type="ECO:0000313" key="1">
    <source>
        <dbReference type="EMBL" id="CAG8769359.1"/>
    </source>
</evidence>
<reference evidence="1" key="1">
    <citation type="submission" date="2021-06" db="EMBL/GenBank/DDBJ databases">
        <authorList>
            <person name="Kallberg Y."/>
            <person name="Tangrot J."/>
            <person name="Rosling A."/>
        </authorList>
    </citation>
    <scope>NUCLEOTIDE SEQUENCE</scope>
    <source>
        <strain evidence="1">CL356</strain>
    </source>
</reference>